<dbReference type="EMBL" id="ML208267">
    <property type="protein sequence ID" value="TFK74550.1"/>
    <property type="molecule type" value="Genomic_DNA"/>
</dbReference>
<dbReference type="Proteomes" id="UP000308600">
    <property type="component" value="Unassembled WGS sequence"/>
</dbReference>
<organism evidence="1 2">
    <name type="scientific">Pluteus cervinus</name>
    <dbReference type="NCBI Taxonomy" id="181527"/>
    <lineage>
        <taxon>Eukaryota</taxon>
        <taxon>Fungi</taxon>
        <taxon>Dikarya</taxon>
        <taxon>Basidiomycota</taxon>
        <taxon>Agaricomycotina</taxon>
        <taxon>Agaricomycetes</taxon>
        <taxon>Agaricomycetidae</taxon>
        <taxon>Agaricales</taxon>
        <taxon>Pluteineae</taxon>
        <taxon>Pluteaceae</taxon>
        <taxon>Pluteus</taxon>
    </lineage>
</organism>
<name>A0ACD3B9P0_9AGAR</name>
<proteinExistence type="predicted"/>
<sequence length="195" mass="22064">MHHNLLLTLACAITASNETVTVKKFCRRRRIGGIVPHRDVVPRMLMLRPYSGLFCHDRRMISQPGTHGRSGLEFYPGSGSKLGRRIHIVIKNLGSCVHVLRSPGKVLWRVHFSRIVVPPTDHSERQGLEIRSRNLGGLDHGPWTGCIQVITFVNRLQVHNAVHILRSFAVILAARSAAPRRIRRIRKKFAIISTE</sequence>
<gene>
    <name evidence="1" type="ORF">BDN72DRAFT_664377</name>
</gene>
<protein>
    <submittedName>
        <fullName evidence="1">Uncharacterized protein</fullName>
    </submittedName>
</protein>
<evidence type="ECO:0000313" key="2">
    <source>
        <dbReference type="Proteomes" id="UP000308600"/>
    </source>
</evidence>
<evidence type="ECO:0000313" key="1">
    <source>
        <dbReference type="EMBL" id="TFK74550.1"/>
    </source>
</evidence>
<accession>A0ACD3B9P0</accession>
<keyword evidence="2" id="KW-1185">Reference proteome</keyword>
<reference evidence="1 2" key="1">
    <citation type="journal article" date="2019" name="Nat. Ecol. Evol.">
        <title>Megaphylogeny resolves global patterns of mushroom evolution.</title>
        <authorList>
            <person name="Varga T."/>
            <person name="Krizsan K."/>
            <person name="Foldi C."/>
            <person name="Dima B."/>
            <person name="Sanchez-Garcia M."/>
            <person name="Sanchez-Ramirez S."/>
            <person name="Szollosi G.J."/>
            <person name="Szarkandi J.G."/>
            <person name="Papp V."/>
            <person name="Albert L."/>
            <person name="Andreopoulos W."/>
            <person name="Angelini C."/>
            <person name="Antonin V."/>
            <person name="Barry K.W."/>
            <person name="Bougher N.L."/>
            <person name="Buchanan P."/>
            <person name="Buyck B."/>
            <person name="Bense V."/>
            <person name="Catcheside P."/>
            <person name="Chovatia M."/>
            <person name="Cooper J."/>
            <person name="Damon W."/>
            <person name="Desjardin D."/>
            <person name="Finy P."/>
            <person name="Geml J."/>
            <person name="Haridas S."/>
            <person name="Hughes K."/>
            <person name="Justo A."/>
            <person name="Karasinski D."/>
            <person name="Kautmanova I."/>
            <person name="Kiss B."/>
            <person name="Kocsube S."/>
            <person name="Kotiranta H."/>
            <person name="LaButti K.M."/>
            <person name="Lechner B.E."/>
            <person name="Liimatainen K."/>
            <person name="Lipzen A."/>
            <person name="Lukacs Z."/>
            <person name="Mihaltcheva S."/>
            <person name="Morgado L.N."/>
            <person name="Niskanen T."/>
            <person name="Noordeloos M.E."/>
            <person name="Ohm R.A."/>
            <person name="Ortiz-Santana B."/>
            <person name="Ovrebo C."/>
            <person name="Racz N."/>
            <person name="Riley R."/>
            <person name="Savchenko A."/>
            <person name="Shiryaev A."/>
            <person name="Soop K."/>
            <person name="Spirin V."/>
            <person name="Szebenyi C."/>
            <person name="Tomsovsky M."/>
            <person name="Tulloss R.E."/>
            <person name="Uehling J."/>
            <person name="Grigoriev I.V."/>
            <person name="Vagvolgyi C."/>
            <person name="Papp T."/>
            <person name="Martin F.M."/>
            <person name="Miettinen O."/>
            <person name="Hibbett D.S."/>
            <person name="Nagy L.G."/>
        </authorList>
    </citation>
    <scope>NUCLEOTIDE SEQUENCE [LARGE SCALE GENOMIC DNA]</scope>
    <source>
        <strain evidence="1 2">NL-1719</strain>
    </source>
</reference>